<dbReference type="AlphaFoldDB" id="A0A8T0IVH7"/>
<proteinExistence type="predicted"/>
<comment type="caution">
    <text evidence="2">The sequence shown here is derived from an EMBL/GenBank/DDBJ whole genome shotgun (WGS) entry which is preliminary data.</text>
</comment>
<feature type="region of interest" description="Disordered" evidence="1">
    <location>
        <begin position="32"/>
        <end position="96"/>
    </location>
</feature>
<name>A0A8T0IVH7_CERPU</name>
<feature type="compositionally biased region" description="Polar residues" evidence="1">
    <location>
        <begin position="68"/>
        <end position="82"/>
    </location>
</feature>
<protein>
    <submittedName>
        <fullName evidence="2">Uncharacterized protein</fullName>
    </submittedName>
</protein>
<dbReference type="Proteomes" id="UP000822688">
    <property type="component" value="Chromosome 2"/>
</dbReference>
<evidence type="ECO:0000256" key="1">
    <source>
        <dbReference type="SAM" id="MobiDB-lite"/>
    </source>
</evidence>
<reference evidence="2" key="1">
    <citation type="submission" date="2020-06" db="EMBL/GenBank/DDBJ databases">
        <title>WGS assembly of Ceratodon purpureus strain R40.</title>
        <authorList>
            <person name="Carey S.B."/>
            <person name="Jenkins J."/>
            <person name="Shu S."/>
            <person name="Lovell J.T."/>
            <person name="Sreedasyam A."/>
            <person name="Maumus F."/>
            <person name="Tiley G.P."/>
            <person name="Fernandez-Pozo N."/>
            <person name="Barry K."/>
            <person name="Chen C."/>
            <person name="Wang M."/>
            <person name="Lipzen A."/>
            <person name="Daum C."/>
            <person name="Saski C.A."/>
            <person name="Payton A.C."/>
            <person name="Mcbreen J.C."/>
            <person name="Conrad R.E."/>
            <person name="Kollar L.M."/>
            <person name="Olsson S."/>
            <person name="Huttunen S."/>
            <person name="Landis J.B."/>
            <person name="Wickett N.J."/>
            <person name="Johnson M.G."/>
            <person name="Rensing S.A."/>
            <person name="Grimwood J."/>
            <person name="Schmutz J."/>
            <person name="Mcdaniel S.F."/>
        </authorList>
    </citation>
    <scope>NUCLEOTIDE SEQUENCE</scope>
    <source>
        <strain evidence="2">R40</strain>
    </source>
</reference>
<accession>A0A8T0IVH7</accession>
<evidence type="ECO:0000313" key="2">
    <source>
        <dbReference type="EMBL" id="KAG0587155.1"/>
    </source>
</evidence>
<sequence length="96" mass="10663">MCKSTIVRYLYLHKYTTCSLSTVRTNHMIEHQPAWPHTTTEPEEASAAALRKPESMQRTTIAPPPRSPTDTTSAGRQAGTTSRLEKGMCDRVSGED</sequence>
<organism evidence="2 3">
    <name type="scientific">Ceratodon purpureus</name>
    <name type="common">Fire moss</name>
    <name type="synonym">Dicranum purpureum</name>
    <dbReference type="NCBI Taxonomy" id="3225"/>
    <lineage>
        <taxon>Eukaryota</taxon>
        <taxon>Viridiplantae</taxon>
        <taxon>Streptophyta</taxon>
        <taxon>Embryophyta</taxon>
        <taxon>Bryophyta</taxon>
        <taxon>Bryophytina</taxon>
        <taxon>Bryopsida</taxon>
        <taxon>Dicranidae</taxon>
        <taxon>Pseudoditrichales</taxon>
        <taxon>Ditrichaceae</taxon>
        <taxon>Ceratodon</taxon>
    </lineage>
</organism>
<evidence type="ECO:0000313" key="3">
    <source>
        <dbReference type="Proteomes" id="UP000822688"/>
    </source>
</evidence>
<keyword evidence="3" id="KW-1185">Reference proteome</keyword>
<gene>
    <name evidence="2" type="ORF">KC19_2G143900</name>
</gene>
<dbReference type="EMBL" id="CM026422">
    <property type="protein sequence ID" value="KAG0587155.1"/>
    <property type="molecule type" value="Genomic_DNA"/>
</dbReference>
<feature type="compositionally biased region" description="Basic and acidic residues" evidence="1">
    <location>
        <begin position="83"/>
        <end position="96"/>
    </location>
</feature>